<feature type="domain" description="DUF569" evidence="2">
    <location>
        <begin position="65"/>
        <end position="121"/>
    </location>
</feature>
<dbReference type="AlphaFoldDB" id="A0A6V7PKS5"/>
<proteinExistence type="predicted"/>
<evidence type="ECO:0000313" key="3">
    <source>
        <dbReference type="EMBL" id="CAD1831460.1"/>
    </source>
</evidence>
<dbReference type="EMBL" id="LR862149">
    <property type="protein sequence ID" value="CAD1831460.1"/>
    <property type="molecule type" value="Genomic_DNA"/>
</dbReference>
<dbReference type="Pfam" id="PF04601">
    <property type="entry name" value="DUF569"/>
    <property type="match status" value="1"/>
</dbReference>
<gene>
    <name evidence="3" type="ORF">CB5_LOCUS14671</name>
</gene>
<name>A0A6V7PKS5_ANACO</name>
<sequence>MLMRASNEKPEFFVTLSGIFWVPGTLCPKFLPALDVAAAESPREVPARQRERAARPAGPRRDIPNAHWSVDPVPPPASQDARFVRLRGVSGRYLTASNEPFLLAAAGSKVVAEHDNDVDDLTAGGGEEEELVGRRQVAAGDAAQADEAVVLTGGRRDGVDGPVGVRDAASRSCRTCCSFSYFPWWLHSRTIFAPSNNSIETR</sequence>
<accession>A0A6V7PKS5</accession>
<evidence type="ECO:0000259" key="2">
    <source>
        <dbReference type="Pfam" id="PF04601"/>
    </source>
</evidence>
<feature type="region of interest" description="Disordered" evidence="1">
    <location>
        <begin position="40"/>
        <end position="79"/>
    </location>
</feature>
<dbReference type="InterPro" id="IPR007679">
    <property type="entry name" value="DUF569"/>
</dbReference>
<organism evidence="3">
    <name type="scientific">Ananas comosus var. bracteatus</name>
    <name type="common">red pineapple</name>
    <dbReference type="NCBI Taxonomy" id="296719"/>
    <lineage>
        <taxon>Eukaryota</taxon>
        <taxon>Viridiplantae</taxon>
        <taxon>Streptophyta</taxon>
        <taxon>Embryophyta</taxon>
        <taxon>Tracheophyta</taxon>
        <taxon>Spermatophyta</taxon>
        <taxon>Magnoliopsida</taxon>
        <taxon>Liliopsida</taxon>
        <taxon>Poales</taxon>
        <taxon>Bromeliaceae</taxon>
        <taxon>Bromelioideae</taxon>
        <taxon>Ananas</taxon>
    </lineage>
</organism>
<reference evidence="3" key="1">
    <citation type="submission" date="2020-07" db="EMBL/GenBank/DDBJ databases">
        <authorList>
            <person name="Lin J."/>
        </authorList>
    </citation>
    <scope>NUCLEOTIDE SEQUENCE</scope>
</reference>
<protein>
    <recommendedName>
        <fullName evidence="2">DUF569 domain-containing protein</fullName>
    </recommendedName>
</protein>
<feature type="compositionally biased region" description="Basic and acidic residues" evidence="1">
    <location>
        <begin position="41"/>
        <end position="64"/>
    </location>
</feature>
<evidence type="ECO:0000256" key="1">
    <source>
        <dbReference type="SAM" id="MobiDB-lite"/>
    </source>
</evidence>